<evidence type="ECO:0000256" key="4">
    <source>
        <dbReference type="ARBA" id="ARBA00022692"/>
    </source>
</evidence>
<evidence type="ECO:0000256" key="7">
    <source>
        <dbReference type="ARBA" id="ARBA00024033"/>
    </source>
</evidence>
<keyword evidence="6 8" id="KW-0472">Membrane</keyword>
<dbReference type="AlphaFoldDB" id="A0A919J0G0"/>
<comment type="caution">
    <text evidence="9">The sequence shown here is derived from an EMBL/GenBank/DDBJ whole genome shotgun (WGS) entry which is preliminary data.</text>
</comment>
<dbReference type="InterPro" id="IPR018584">
    <property type="entry name" value="GT87"/>
</dbReference>
<evidence type="ECO:0000313" key="9">
    <source>
        <dbReference type="EMBL" id="GIE11217.1"/>
    </source>
</evidence>
<feature type="transmembrane region" description="Helical" evidence="8">
    <location>
        <begin position="116"/>
        <end position="139"/>
    </location>
</feature>
<evidence type="ECO:0000256" key="2">
    <source>
        <dbReference type="ARBA" id="ARBA00022475"/>
    </source>
</evidence>
<evidence type="ECO:0008006" key="11">
    <source>
        <dbReference type="Google" id="ProtNLM"/>
    </source>
</evidence>
<protein>
    <recommendedName>
        <fullName evidence="11">DUF2029 domain-containing protein</fullName>
    </recommendedName>
</protein>
<keyword evidence="3" id="KW-0808">Transferase</keyword>
<name>A0A919J0G0_9ACTN</name>
<feature type="transmembrane region" description="Helical" evidence="8">
    <location>
        <begin position="302"/>
        <end position="319"/>
    </location>
</feature>
<evidence type="ECO:0000256" key="6">
    <source>
        <dbReference type="ARBA" id="ARBA00023136"/>
    </source>
</evidence>
<dbReference type="Proteomes" id="UP000598174">
    <property type="component" value="Unassembled WGS sequence"/>
</dbReference>
<feature type="transmembrane region" description="Helical" evidence="8">
    <location>
        <begin position="159"/>
        <end position="184"/>
    </location>
</feature>
<proteinExistence type="inferred from homology"/>
<dbReference type="GO" id="GO:0005886">
    <property type="term" value="C:plasma membrane"/>
    <property type="evidence" value="ECO:0007669"/>
    <property type="project" value="UniProtKB-SubCell"/>
</dbReference>
<feature type="transmembrane region" description="Helical" evidence="8">
    <location>
        <begin position="248"/>
        <end position="267"/>
    </location>
</feature>
<evidence type="ECO:0000313" key="10">
    <source>
        <dbReference type="Proteomes" id="UP000598174"/>
    </source>
</evidence>
<sequence length="386" mass="40730">MNPLRRVPPRTRALLLIMVAAVFAGQELYLRLRGPVVPGLDFLPLRRAALDLLHGASVFTDPLFVYPPTAAVLLLPTALGPASAAAVGWTLAGVAALLLAGLLVARAAPRPHRLAIFGVALFGLLGGAAATRSLFLGNLSELLVPAAVGVLLAFHHRRWTLGCALLAATLLVKPLLVPLLLVPIRHGRFRVLLRTMLPAGALLALSMLLVPGGTDFPHVLRYVVGGTNLHGGNAVNNLSLRGWAEGRHLPPAVGVVAALAVVAALLWRVGRGGGHRLSPVWLGNVLLLATFLAGAISEVHFLLIAYAGVLLFLVVHRLPARIWARFVPGLALLALPGQYMLLIFGWQYDGQTWLVAAEVLLLAALLATPVGGVRTARVRRAVAVPA</sequence>
<keyword evidence="5 8" id="KW-1133">Transmembrane helix</keyword>
<feature type="transmembrane region" description="Helical" evidence="8">
    <location>
        <begin position="82"/>
        <end position="104"/>
    </location>
</feature>
<dbReference type="RefSeq" id="WP_203817766.1">
    <property type="nucleotide sequence ID" value="NZ_BAAABP010000058.1"/>
</dbReference>
<feature type="transmembrane region" description="Helical" evidence="8">
    <location>
        <begin position="326"/>
        <end position="346"/>
    </location>
</feature>
<evidence type="ECO:0000256" key="3">
    <source>
        <dbReference type="ARBA" id="ARBA00022679"/>
    </source>
</evidence>
<keyword evidence="2" id="KW-1003">Cell membrane</keyword>
<dbReference type="GO" id="GO:0016758">
    <property type="term" value="F:hexosyltransferase activity"/>
    <property type="evidence" value="ECO:0007669"/>
    <property type="project" value="InterPro"/>
</dbReference>
<organism evidence="9 10">
    <name type="scientific">Paractinoplanes ferrugineus</name>
    <dbReference type="NCBI Taxonomy" id="113564"/>
    <lineage>
        <taxon>Bacteria</taxon>
        <taxon>Bacillati</taxon>
        <taxon>Actinomycetota</taxon>
        <taxon>Actinomycetes</taxon>
        <taxon>Micromonosporales</taxon>
        <taxon>Micromonosporaceae</taxon>
        <taxon>Paractinoplanes</taxon>
    </lineage>
</organism>
<evidence type="ECO:0000256" key="8">
    <source>
        <dbReference type="SAM" id="Phobius"/>
    </source>
</evidence>
<keyword evidence="4 8" id="KW-0812">Transmembrane</keyword>
<gene>
    <name evidence="9" type="ORF">Afe05nite_30570</name>
</gene>
<accession>A0A919J0G0</accession>
<feature type="transmembrane region" description="Helical" evidence="8">
    <location>
        <begin position="352"/>
        <end position="370"/>
    </location>
</feature>
<comment type="subcellular location">
    <subcellularLocation>
        <location evidence="1">Cell membrane</location>
        <topology evidence="1">Multi-pass membrane protein</topology>
    </subcellularLocation>
</comment>
<dbReference type="EMBL" id="BOMM01000027">
    <property type="protein sequence ID" value="GIE11217.1"/>
    <property type="molecule type" value="Genomic_DNA"/>
</dbReference>
<evidence type="ECO:0000256" key="5">
    <source>
        <dbReference type="ARBA" id="ARBA00022989"/>
    </source>
</evidence>
<evidence type="ECO:0000256" key="1">
    <source>
        <dbReference type="ARBA" id="ARBA00004651"/>
    </source>
</evidence>
<feature type="transmembrane region" description="Helical" evidence="8">
    <location>
        <begin position="191"/>
        <end position="210"/>
    </location>
</feature>
<keyword evidence="10" id="KW-1185">Reference proteome</keyword>
<comment type="similarity">
    <text evidence="7">Belongs to the glycosyltransferase 87 family.</text>
</comment>
<reference evidence="9" key="1">
    <citation type="submission" date="2021-01" db="EMBL/GenBank/DDBJ databases">
        <title>Whole genome shotgun sequence of Actinoplanes ferrugineus NBRC 15555.</title>
        <authorList>
            <person name="Komaki H."/>
            <person name="Tamura T."/>
        </authorList>
    </citation>
    <scope>NUCLEOTIDE SEQUENCE</scope>
    <source>
        <strain evidence="9">NBRC 15555</strain>
    </source>
</reference>
<dbReference type="Pfam" id="PF09594">
    <property type="entry name" value="GT87"/>
    <property type="match status" value="1"/>
</dbReference>
<feature type="transmembrane region" description="Helical" evidence="8">
    <location>
        <begin position="279"/>
        <end position="296"/>
    </location>
</feature>